<dbReference type="Proteomes" id="UP001519535">
    <property type="component" value="Unassembled WGS sequence"/>
</dbReference>
<feature type="transmembrane region" description="Helical" evidence="2">
    <location>
        <begin position="375"/>
        <end position="392"/>
    </location>
</feature>
<evidence type="ECO:0000313" key="4">
    <source>
        <dbReference type="Proteomes" id="UP001519535"/>
    </source>
</evidence>
<protein>
    <submittedName>
        <fullName evidence="3">DUF2339 domain-containing protein</fullName>
    </submittedName>
</protein>
<dbReference type="RefSeq" id="WP_214094938.1">
    <property type="nucleotide sequence ID" value="NZ_JAHCLR010000079.1"/>
</dbReference>
<dbReference type="PANTHER" id="PTHR38434:SF1">
    <property type="entry name" value="BLL2549 PROTEIN"/>
    <property type="match status" value="1"/>
</dbReference>
<feature type="transmembrane region" description="Helical" evidence="2">
    <location>
        <begin position="399"/>
        <end position="417"/>
    </location>
</feature>
<sequence>MTEPHRAVINRLSAELQAMSWQLYRVSSDLAELDRQLSAGTHRVPVAAPVVARPVPPVAAQPPVTPQPAPQPAAGPAPQPWPAQDDPGWIGKLLAVAGVAVTLVGVVLLLVLAAQAGLLSAPIRVAGGAALAAGLVAVAHRLRGRPGGRTGAIALAATGIAAAYLDVVAISTVYHWVPAAVGLVLAAAVGGAGLTLARRWDSEHLGLLVLTPLIGLAPFITGDVDLTLVAFLLALSAAVLPVQLGRDWIWLSAVRVAAPTLPLLVTLTGNEPWPVGLACVAGAILAIAGGLVLMPATSRPGVTALLMAAGTVPLLAIGVAVPPAAATALIAILAAVLLTIALKVRGLPRDAAQILGGSAAVAALVAAITAFRGPVLAPVLLAMAVVVAVAGRTSAVARWAAIGFGAIGVAVLIGHATPGMLLTATVVPLSQALSTLAGAVLTIVLIALLVRGHRVPDAGVLREREDISLLAGLGGLLIVYTTTAFTVTAGVLIGGTGGGFLAGHMAATICWIALAAWLFRYALRSADADDRPLPITAGLMLTGAATAKLFLFDLGTLNGMFRVGAFIVVGLMLLGMGTGYARELAQNGDRSK</sequence>
<dbReference type="InterPro" id="IPR019286">
    <property type="entry name" value="DUF2339_TM"/>
</dbReference>
<dbReference type="Pfam" id="PF10101">
    <property type="entry name" value="DUF2339"/>
    <property type="match status" value="2"/>
</dbReference>
<keyword evidence="2" id="KW-0812">Transmembrane</keyword>
<feature type="transmembrane region" description="Helical" evidence="2">
    <location>
        <begin position="151"/>
        <end position="170"/>
    </location>
</feature>
<gene>
    <name evidence="3" type="ORF">KIH27_21165</name>
</gene>
<dbReference type="EMBL" id="JAHCLR010000079">
    <property type="protein sequence ID" value="MBS9536097.1"/>
    <property type="molecule type" value="Genomic_DNA"/>
</dbReference>
<evidence type="ECO:0000256" key="2">
    <source>
        <dbReference type="SAM" id="Phobius"/>
    </source>
</evidence>
<feature type="transmembrane region" description="Helical" evidence="2">
    <location>
        <begin position="429"/>
        <end position="450"/>
    </location>
</feature>
<feature type="region of interest" description="Disordered" evidence="1">
    <location>
        <begin position="58"/>
        <end position="82"/>
    </location>
</feature>
<feature type="transmembrane region" description="Helical" evidence="2">
    <location>
        <begin position="351"/>
        <end position="369"/>
    </location>
</feature>
<keyword evidence="2" id="KW-1133">Transmembrane helix</keyword>
<feature type="transmembrane region" description="Helical" evidence="2">
    <location>
        <begin position="563"/>
        <end position="581"/>
    </location>
</feature>
<feature type="transmembrane region" description="Helical" evidence="2">
    <location>
        <begin position="470"/>
        <end position="493"/>
    </location>
</feature>
<feature type="transmembrane region" description="Helical" evidence="2">
    <location>
        <begin position="533"/>
        <end position="551"/>
    </location>
</feature>
<feature type="transmembrane region" description="Helical" evidence="2">
    <location>
        <begin position="93"/>
        <end position="115"/>
    </location>
</feature>
<keyword evidence="4" id="KW-1185">Reference proteome</keyword>
<feature type="compositionally biased region" description="Pro residues" evidence="1">
    <location>
        <begin position="58"/>
        <end position="81"/>
    </location>
</feature>
<keyword evidence="2" id="KW-0472">Membrane</keyword>
<feature type="transmembrane region" description="Helical" evidence="2">
    <location>
        <begin position="326"/>
        <end position="344"/>
    </location>
</feature>
<evidence type="ECO:0000313" key="3">
    <source>
        <dbReference type="EMBL" id="MBS9536097.1"/>
    </source>
</evidence>
<accession>A0ABS5RQ03</accession>
<evidence type="ECO:0000256" key="1">
    <source>
        <dbReference type="SAM" id="MobiDB-lite"/>
    </source>
</evidence>
<feature type="transmembrane region" description="Helical" evidence="2">
    <location>
        <begin position="273"/>
        <end position="294"/>
    </location>
</feature>
<reference evidence="3 4" key="1">
    <citation type="submission" date="2021-05" db="EMBL/GenBank/DDBJ databases">
        <title>Mycobacterium acidophilum sp. nov., an extremely acid-tolerant member of the genus Mycobacterium.</title>
        <authorList>
            <person name="Xia J."/>
        </authorList>
    </citation>
    <scope>NUCLEOTIDE SEQUENCE [LARGE SCALE GENOMIC DNA]</scope>
    <source>
        <strain evidence="3 4">M1</strain>
    </source>
</reference>
<feature type="transmembrane region" description="Helical" evidence="2">
    <location>
        <begin position="499"/>
        <end position="521"/>
    </location>
</feature>
<feature type="transmembrane region" description="Helical" evidence="2">
    <location>
        <begin position="301"/>
        <end position="320"/>
    </location>
</feature>
<organism evidence="3 4">
    <name type="scientific">Mycolicibacter acidiphilus</name>
    <dbReference type="NCBI Taxonomy" id="2835306"/>
    <lineage>
        <taxon>Bacteria</taxon>
        <taxon>Bacillati</taxon>
        <taxon>Actinomycetota</taxon>
        <taxon>Actinomycetes</taxon>
        <taxon>Mycobacteriales</taxon>
        <taxon>Mycobacteriaceae</taxon>
        <taxon>Mycolicibacter</taxon>
    </lineage>
</organism>
<feature type="transmembrane region" description="Helical" evidence="2">
    <location>
        <begin position="204"/>
        <end position="220"/>
    </location>
</feature>
<feature type="transmembrane region" description="Helical" evidence="2">
    <location>
        <begin position="121"/>
        <end position="139"/>
    </location>
</feature>
<dbReference type="PANTHER" id="PTHR38434">
    <property type="entry name" value="BLL2549 PROTEIN"/>
    <property type="match status" value="1"/>
</dbReference>
<comment type="caution">
    <text evidence="3">The sequence shown here is derived from an EMBL/GenBank/DDBJ whole genome shotgun (WGS) entry which is preliminary data.</text>
</comment>
<feature type="transmembrane region" description="Helical" evidence="2">
    <location>
        <begin position="176"/>
        <end position="197"/>
    </location>
</feature>
<proteinExistence type="predicted"/>
<name>A0ABS5RQ03_9MYCO</name>